<proteinExistence type="inferred from homology"/>
<dbReference type="PANTHER" id="PTHR23088:SF27">
    <property type="entry name" value="DEAMINATED GLUTATHIONE AMIDASE"/>
    <property type="match status" value="1"/>
</dbReference>
<dbReference type="Proteomes" id="UP001431656">
    <property type="component" value="Chromosome"/>
</dbReference>
<dbReference type="EMBL" id="AP028056">
    <property type="protein sequence ID" value="BEH02555.1"/>
    <property type="molecule type" value="Genomic_DNA"/>
</dbReference>
<dbReference type="PANTHER" id="PTHR23088">
    <property type="entry name" value="NITRILASE-RELATED"/>
    <property type="match status" value="1"/>
</dbReference>
<sequence>MLPRYVVMADNKEVTELLEARSSAVVETNPPRGGGESAPRGDDARSSAAESGERLRIALAQLSAGLDPAENLTAIAEQIAAAGEAGAALVVFPEAAMACFAATLAEVAQPLDGPFASGVRAAAAAAGVIAVVGMFTPASGSETADVSLDRSAEMVAPASGTGVLGAPEDELGEAVAPAPDSRVHNTLLITGPGIETHYDKVHLYDAYGSQESATVAPGKSLVTIDVLGTRIGFATCYDLRFPDQFTELGRRGAQLVVVPASWADGPGKFEQWDVLTRARAMDSQAFLAACDQAWTPPQGAIALGIGHSRVANPYGKLVGALDGDAGMLIVDIDLTTVDEARRQLPILSSGSLTSAHGDSD</sequence>
<dbReference type="KEGG" id="broo:brsh051_18360"/>
<evidence type="ECO:0000313" key="5">
    <source>
        <dbReference type="Proteomes" id="UP001431656"/>
    </source>
</evidence>
<dbReference type="Pfam" id="PF00795">
    <property type="entry name" value="CN_hydrolase"/>
    <property type="match status" value="1"/>
</dbReference>
<feature type="region of interest" description="Disordered" evidence="2">
    <location>
        <begin position="20"/>
        <end position="50"/>
    </location>
</feature>
<dbReference type="PROSITE" id="PS01227">
    <property type="entry name" value="UPF0012"/>
    <property type="match status" value="1"/>
</dbReference>
<feature type="compositionally biased region" description="Basic and acidic residues" evidence="2">
    <location>
        <begin position="39"/>
        <end position="50"/>
    </location>
</feature>
<dbReference type="InterPro" id="IPR036526">
    <property type="entry name" value="C-N_Hydrolase_sf"/>
</dbReference>
<dbReference type="InterPro" id="IPR001110">
    <property type="entry name" value="UPF0012_CS"/>
</dbReference>
<keyword evidence="5" id="KW-1185">Reference proteome</keyword>
<dbReference type="AlphaFoldDB" id="A0AAN0KC91"/>
<gene>
    <name evidence="4" type="ORF">brsh051_18360</name>
</gene>
<protein>
    <submittedName>
        <fullName evidence="4">Carbon-nitrogen hydrolase family protein</fullName>
    </submittedName>
</protein>
<dbReference type="Gene3D" id="3.60.110.10">
    <property type="entry name" value="Carbon-nitrogen hydrolase"/>
    <property type="match status" value="1"/>
</dbReference>
<evidence type="ECO:0000259" key="3">
    <source>
        <dbReference type="PROSITE" id="PS50263"/>
    </source>
</evidence>
<evidence type="ECO:0000256" key="1">
    <source>
        <dbReference type="ARBA" id="ARBA00010613"/>
    </source>
</evidence>
<reference evidence="4" key="1">
    <citation type="journal article" date="2024" name="Int. J. Syst. Evol. Microbiol.">
        <title>Brooklawnia propionicigenes sp. nov., a facultatively anaerobic, propionate-producing bacterium isolated from a methanogenic reactor treating waste from cattle farms.</title>
        <authorList>
            <person name="Akita Y."/>
            <person name="Ueki A."/>
            <person name="Tonouchi A."/>
            <person name="Sugawara Y."/>
            <person name="Honma S."/>
            <person name="Kaku N."/>
            <person name="Ueki K."/>
        </authorList>
    </citation>
    <scope>NUCLEOTIDE SEQUENCE</scope>
    <source>
        <strain evidence="4">SH051</strain>
    </source>
</reference>
<dbReference type="GO" id="GO:0016787">
    <property type="term" value="F:hydrolase activity"/>
    <property type="evidence" value="ECO:0007669"/>
    <property type="project" value="UniProtKB-KW"/>
</dbReference>
<evidence type="ECO:0000313" key="4">
    <source>
        <dbReference type="EMBL" id="BEH02555.1"/>
    </source>
</evidence>
<comment type="similarity">
    <text evidence="1">Belongs to the carbon-nitrogen hydrolase superfamily. NIT1/NIT2 family.</text>
</comment>
<feature type="domain" description="CN hydrolase" evidence="3">
    <location>
        <begin position="55"/>
        <end position="334"/>
    </location>
</feature>
<organism evidence="4 5">
    <name type="scientific">Brooklawnia propionicigenes</name>
    <dbReference type="NCBI Taxonomy" id="3041175"/>
    <lineage>
        <taxon>Bacteria</taxon>
        <taxon>Bacillati</taxon>
        <taxon>Actinomycetota</taxon>
        <taxon>Actinomycetes</taxon>
        <taxon>Propionibacteriales</taxon>
        <taxon>Propionibacteriaceae</taxon>
        <taxon>Brooklawnia</taxon>
    </lineage>
</organism>
<evidence type="ECO:0000256" key="2">
    <source>
        <dbReference type="SAM" id="MobiDB-lite"/>
    </source>
</evidence>
<dbReference type="SUPFAM" id="SSF56317">
    <property type="entry name" value="Carbon-nitrogen hydrolase"/>
    <property type="match status" value="1"/>
</dbReference>
<dbReference type="PROSITE" id="PS50263">
    <property type="entry name" value="CN_HYDROLASE"/>
    <property type="match status" value="1"/>
</dbReference>
<accession>A0AAN0KC91</accession>
<dbReference type="InterPro" id="IPR003010">
    <property type="entry name" value="C-N_Hydrolase"/>
</dbReference>
<name>A0AAN0KC91_9ACTN</name>
<keyword evidence="4" id="KW-0378">Hydrolase</keyword>